<evidence type="ECO:0000313" key="2">
    <source>
        <dbReference type="Proteomes" id="UP001600888"/>
    </source>
</evidence>
<dbReference type="Proteomes" id="UP001600888">
    <property type="component" value="Unassembled WGS sequence"/>
</dbReference>
<evidence type="ECO:0000313" key="1">
    <source>
        <dbReference type="EMBL" id="KAL2273939.1"/>
    </source>
</evidence>
<name>A0ABR4DUB9_9PEZI</name>
<comment type="caution">
    <text evidence="1">The sequence shown here is derived from an EMBL/GenBank/DDBJ whole genome shotgun (WGS) entry which is preliminary data.</text>
</comment>
<protein>
    <submittedName>
        <fullName evidence="1">Uncharacterized protein</fullName>
    </submittedName>
</protein>
<accession>A0ABR4DUB9</accession>
<proteinExistence type="predicted"/>
<keyword evidence="2" id="KW-1185">Reference proteome</keyword>
<dbReference type="EMBL" id="JBAWTH010000169">
    <property type="protein sequence ID" value="KAL2273939.1"/>
    <property type="molecule type" value="Genomic_DNA"/>
</dbReference>
<sequence length="201" mass="22068">MFSGLPSPAFIFVFELALLNRRTGRYRTSATPRPGTATNITTMCTLKKQCYACKGGCVEQVVVHCPSYLAGYDCGQSDVTRAGQAGGMLLQEILHMSPCPKHGIDNPHDQCKEISHHFLPWASVRYPESGRISLRMGMEVESGTGPGCVRIITIIRTWDRTAHRGARMCGGTRRSHIDANNYCGGWRITSGMVLSGMMPKT</sequence>
<reference evidence="1 2" key="1">
    <citation type="submission" date="2024-03" db="EMBL/GenBank/DDBJ databases">
        <title>A high-quality draft genome sequence of Diaporthe vaccinii, a causative agent of upright dieback and viscid rot disease in cranberry plants.</title>
        <authorList>
            <person name="Sarrasin M."/>
            <person name="Lang B.F."/>
            <person name="Burger G."/>
        </authorList>
    </citation>
    <scope>NUCLEOTIDE SEQUENCE [LARGE SCALE GENOMIC DNA]</scope>
    <source>
        <strain evidence="1 2">IS7</strain>
    </source>
</reference>
<organism evidence="1 2">
    <name type="scientific">Diaporthe vaccinii</name>
    <dbReference type="NCBI Taxonomy" id="105482"/>
    <lineage>
        <taxon>Eukaryota</taxon>
        <taxon>Fungi</taxon>
        <taxon>Dikarya</taxon>
        <taxon>Ascomycota</taxon>
        <taxon>Pezizomycotina</taxon>
        <taxon>Sordariomycetes</taxon>
        <taxon>Sordariomycetidae</taxon>
        <taxon>Diaporthales</taxon>
        <taxon>Diaporthaceae</taxon>
        <taxon>Diaporthe</taxon>
        <taxon>Diaporthe eres species complex</taxon>
    </lineage>
</organism>
<gene>
    <name evidence="1" type="ORF">FJTKL_03738</name>
</gene>